<protein>
    <recommendedName>
        <fullName evidence="4">DUF4268 domain-containing protein</fullName>
    </recommendedName>
</protein>
<accession>A0A7H8NCI2</accession>
<name>A0A7H8NCI2_9ACTN</name>
<evidence type="ECO:0008006" key="4">
    <source>
        <dbReference type="Google" id="ProtNLM"/>
    </source>
</evidence>
<dbReference type="EMBL" id="CP054929">
    <property type="protein sequence ID" value="QKW51478.1"/>
    <property type="molecule type" value="Genomic_DNA"/>
</dbReference>
<dbReference type="RefSeq" id="WP_176163197.1">
    <property type="nucleotide sequence ID" value="NZ_CP054929.1"/>
</dbReference>
<keyword evidence="3" id="KW-1185">Reference proteome</keyword>
<proteinExistence type="predicted"/>
<evidence type="ECO:0000313" key="2">
    <source>
        <dbReference type="EMBL" id="QKW51478.1"/>
    </source>
</evidence>
<feature type="region of interest" description="Disordered" evidence="1">
    <location>
        <begin position="36"/>
        <end position="60"/>
    </location>
</feature>
<organism evidence="2 3">
    <name type="scientific">Streptomyces buecherae</name>
    <dbReference type="NCBI Taxonomy" id="2763006"/>
    <lineage>
        <taxon>Bacteria</taxon>
        <taxon>Bacillati</taxon>
        <taxon>Actinomycetota</taxon>
        <taxon>Actinomycetes</taxon>
        <taxon>Kitasatosporales</taxon>
        <taxon>Streptomycetaceae</taxon>
        <taxon>Streptomyces</taxon>
    </lineage>
</organism>
<dbReference type="InterPro" id="IPR011856">
    <property type="entry name" value="tRNA_endonuc-like_dom_sf"/>
</dbReference>
<reference evidence="2 3" key="1">
    <citation type="submission" date="2020-06" db="EMBL/GenBank/DDBJ databases">
        <title>Genome mining for natural products.</title>
        <authorList>
            <person name="Zhang B."/>
            <person name="Shi J."/>
            <person name="Ge H."/>
        </authorList>
    </citation>
    <scope>NUCLEOTIDE SEQUENCE [LARGE SCALE GENOMIC DNA]</scope>
    <source>
        <strain evidence="2 3">NA00687</strain>
    </source>
</reference>
<dbReference type="GO" id="GO:0003676">
    <property type="term" value="F:nucleic acid binding"/>
    <property type="evidence" value="ECO:0007669"/>
    <property type="project" value="InterPro"/>
</dbReference>
<dbReference type="AlphaFoldDB" id="A0A7H8NCI2"/>
<evidence type="ECO:0000256" key="1">
    <source>
        <dbReference type="SAM" id="MobiDB-lite"/>
    </source>
</evidence>
<gene>
    <name evidence="2" type="ORF">HUT08_20255</name>
</gene>
<dbReference type="Proteomes" id="UP000509303">
    <property type="component" value="Chromosome"/>
</dbReference>
<evidence type="ECO:0000313" key="3">
    <source>
        <dbReference type="Proteomes" id="UP000509303"/>
    </source>
</evidence>
<dbReference type="Gene3D" id="3.40.1350.10">
    <property type="match status" value="1"/>
</dbReference>
<sequence>MTDTDANPALDWTLLGQAFSTAYAELDADSLLLRGEPSAESSEPESDIVDASEPAGTEQAREHWLTEVGDIREWFTHEATHFTPWVAKNLYRVQEAALIEHSLTLIGTEQRIAGYRIDVLAKTLVNGRTRPVVIENQLERSDADHLGRLITCAAEVKASHAIWIGVNFRDDHLKVMEALQHSMDCEFIPLLIDGLRLSERSALFQLTSPPTFPTPADPMREKLHACLRAARDNAINTQRFSRIVTNHPGVAFTRYRDIIQELGYWSYITDSRVDEILEVIAEERPTGPVQLSSKSE</sequence>